<feature type="transmembrane region" description="Helical" evidence="11">
    <location>
        <begin position="366"/>
        <end position="385"/>
    </location>
</feature>
<dbReference type="Gene3D" id="3.40.50.720">
    <property type="entry name" value="NAD(P)-binding Rossmann-like Domain"/>
    <property type="match status" value="1"/>
</dbReference>
<feature type="transmembrane region" description="Helical" evidence="11">
    <location>
        <begin position="116"/>
        <end position="137"/>
    </location>
</feature>
<dbReference type="PANTHER" id="PTHR46157">
    <property type="entry name" value="K(+) EFFLUX ANTIPORTER 3, CHLOROPLASTIC"/>
    <property type="match status" value="1"/>
</dbReference>
<dbReference type="Pfam" id="PF00999">
    <property type="entry name" value="Na_H_Exchanger"/>
    <property type="match status" value="1"/>
</dbReference>
<evidence type="ECO:0000259" key="12">
    <source>
        <dbReference type="PROSITE" id="PS51201"/>
    </source>
</evidence>
<feature type="transmembrane region" description="Helical" evidence="11">
    <location>
        <begin position="278"/>
        <end position="297"/>
    </location>
</feature>
<keyword evidence="8 11" id="KW-1133">Transmembrane helix</keyword>
<feature type="transmembrane region" description="Helical" evidence="11">
    <location>
        <begin position="334"/>
        <end position="354"/>
    </location>
</feature>
<comment type="subcellular location">
    <subcellularLocation>
        <location evidence="1">Membrane</location>
        <topology evidence="1">Multi-pass membrane protein</topology>
    </subcellularLocation>
</comment>
<feature type="transmembrane region" description="Helical" evidence="11">
    <location>
        <begin position="303"/>
        <end position="322"/>
    </location>
</feature>
<keyword evidence="4" id="KW-0050">Antiport</keyword>
<dbReference type="Proteomes" id="UP001597387">
    <property type="component" value="Unassembled WGS sequence"/>
</dbReference>
<feature type="transmembrane region" description="Helical" evidence="11">
    <location>
        <begin position="88"/>
        <end position="110"/>
    </location>
</feature>
<keyword evidence="3" id="KW-0813">Transport</keyword>
<dbReference type="Pfam" id="PF02254">
    <property type="entry name" value="TrkA_N"/>
    <property type="match status" value="1"/>
</dbReference>
<evidence type="ECO:0000256" key="9">
    <source>
        <dbReference type="ARBA" id="ARBA00023065"/>
    </source>
</evidence>
<dbReference type="InterPro" id="IPR004771">
    <property type="entry name" value="K/H_exchanger"/>
</dbReference>
<evidence type="ECO:0000256" key="11">
    <source>
        <dbReference type="SAM" id="Phobius"/>
    </source>
</evidence>
<evidence type="ECO:0000256" key="5">
    <source>
        <dbReference type="ARBA" id="ARBA00022538"/>
    </source>
</evidence>
<dbReference type="InterPro" id="IPR006153">
    <property type="entry name" value="Cation/H_exchanger_TM"/>
</dbReference>
<feature type="transmembrane region" description="Helical" evidence="11">
    <location>
        <begin position="6"/>
        <end position="25"/>
    </location>
</feature>
<evidence type="ECO:0000313" key="13">
    <source>
        <dbReference type="EMBL" id="MFD2164177.1"/>
    </source>
</evidence>
<evidence type="ECO:0000256" key="10">
    <source>
        <dbReference type="ARBA" id="ARBA00023136"/>
    </source>
</evidence>
<organism evidence="13 14">
    <name type="scientific">Paradesertivirga mongoliensis</name>
    <dbReference type="NCBI Taxonomy" id="2100740"/>
    <lineage>
        <taxon>Bacteria</taxon>
        <taxon>Pseudomonadati</taxon>
        <taxon>Bacteroidota</taxon>
        <taxon>Sphingobacteriia</taxon>
        <taxon>Sphingobacteriales</taxon>
        <taxon>Sphingobacteriaceae</taxon>
        <taxon>Paradesertivirga</taxon>
    </lineage>
</organism>
<keyword evidence="5" id="KW-0633">Potassium transport</keyword>
<evidence type="ECO:0000256" key="2">
    <source>
        <dbReference type="ARBA" id="ARBA00005551"/>
    </source>
</evidence>
<sequence length="634" mass="69222">MDKNSFLIQAIVYLSAAVVAVNLAKRLGLGSVLGYLFAGIAIGPYLLGFVGEEGKELMHIAEFGVVMMLFVIGLELEPNLLWRMRKLILGLGGLQILVSAIALGSIAYLAGQVWQSSLVIGLILALSSTAIVMQTLTEKSLLKTKAGQSSFAVLLSQDIAVIPMLAIFPLLATQQTNVVSTSFIANLPGWQQTLLVLAAIGGIILAGKYVVGPVFRWVAKTHQRELFMATAILLVFCIAELMIMVGLSPALGTFLAGVVLANSEYRHELESDIEPFKGLLLGLFFIAVGASINFGLIAANPGLILTLVLGLVIVKGVILYVLGAFFDIKGDQNMLFAVALAQSGEFAFVLFSFAGQYQLLDEQTTSVLVAVVAISMALSPLMFVLNERLIMPRFFTKQKAKRESDDIHETHPVIIAGFGRYGNIVGRFLKANGISATILDNDSDRVDLLRKFGFKVYYGDASRFDLMKAAGAESAKLIIIAMDTPEQCLQMVSLVKSHFPHLKILSRAYDRKDAFDLMDAGVDNIYRETLDSSLRMGTDALSMLGLRAYNTHRAARTFLRYDEKALTELLNYRKDTSSYIKVARDRIAELEELILSDMRDIEITERDSGWDSDALRKAVAGKDVSGNASSNEIF</sequence>
<keyword evidence="7" id="KW-0630">Potassium</keyword>
<keyword evidence="9" id="KW-0406">Ion transport</keyword>
<dbReference type="PROSITE" id="PS51201">
    <property type="entry name" value="RCK_N"/>
    <property type="match status" value="1"/>
</dbReference>
<feature type="domain" description="RCK N-terminal" evidence="12">
    <location>
        <begin position="410"/>
        <end position="526"/>
    </location>
</feature>
<keyword evidence="10 11" id="KW-0472">Membrane</keyword>
<dbReference type="NCBIfam" id="TIGR00932">
    <property type="entry name" value="2a37"/>
    <property type="match status" value="1"/>
</dbReference>
<proteinExistence type="inferred from homology"/>
<name>A0ABW4ZQM8_9SPHI</name>
<evidence type="ECO:0000256" key="1">
    <source>
        <dbReference type="ARBA" id="ARBA00004141"/>
    </source>
</evidence>
<feature type="transmembrane region" description="Helical" evidence="11">
    <location>
        <begin position="32"/>
        <end position="51"/>
    </location>
</feature>
<evidence type="ECO:0000256" key="4">
    <source>
        <dbReference type="ARBA" id="ARBA00022449"/>
    </source>
</evidence>
<accession>A0ABW4ZQM8</accession>
<comment type="caution">
    <text evidence="13">The sequence shown here is derived from an EMBL/GenBank/DDBJ whole genome shotgun (WGS) entry which is preliminary data.</text>
</comment>
<feature type="transmembrane region" description="Helical" evidence="11">
    <location>
        <begin position="192"/>
        <end position="214"/>
    </location>
</feature>
<dbReference type="SUPFAM" id="SSF51735">
    <property type="entry name" value="NAD(P)-binding Rossmann-fold domains"/>
    <property type="match status" value="1"/>
</dbReference>
<evidence type="ECO:0000256" key="8">
    <source>
        <dbReference type="ARBA" id="ARBA00022989"/>
    </source>
</evidence>
<dbReference type="RefSeq" id="WP_255904416.1">
    <property type="nucleotide sequence ID" value="NZ_JAFMZO010000004.1"/>
</dbReference>
<evidence type="ECO:0000313" key="14">
    <source>
        <dbReference type="Proteomes" id="UP001597387"/>
    </source>
</evidence>
<dbReference type="Gene3D" id="1.20.1530.20">
    <property type="match status" value="1"/>
</dbReference>
<comment type="similarity">
    <text evidence="2">Belongs to the monovalent cation:proton antiporter 2 (CPA2) transporter (TC 2.A.37) family.</text>
</comment>
<dbReference type="PANTHER" id="PTHR46157:SF4">
    <property type="entry name" value="K(+) EFFLUX ANTIPORTER 3, CHLOROPLASTIC"/>
    <property type="match status" value="1"/>
</dbReference>
<evidence type="ECO:0000256" key="7">
    <source>
        <dbReference type="ARBA" id="ARBA00022958"/>
    </source>
</evidence>
<dbReference type="InterPro" id="IPR003148">
    <property type="entry name" value="RCK_N"/>
</dbReference>
<dbReference type="InterPro" id="IPR038770">
    <property type="entry name" value="Na+/solute_symporter_sf"/>
</dbReference>
<dbReference type="EMBL" id="JBHUHZ010000003">
    <property type="protein sequence ID" value="MFD2164177.1"/>
    <property type="molecule type" value="Genomic_DNA"/>
</dbReference>
<evidence type="ECO:0000256" key="6">
    <source>
        <dbReference type="ARBA" id="ARBA00022692"/>
    </source>
</evidence>
<evidence type="ECO:0000256" key="3">
    <source>
        <dbReference type="ARBA" id="ARBA00022448"/>
    </source>
</evidence>
<reference evidence="14" key="1">
    <citation type="journal article" date="2019" name="Int. J. Syst. Evol. Microbiol.">
        <title>The Global Catalogue of Microorganisms (GCM) 10K type strain sequencing project: providing services to taxonomists for standard genome sequencing and annotation.</title>
        <authorList>
            <consortium name="The Broad Institute Genomics Platform"/>
            <consortium name="The Broad Institute Genome Sequencing Center for Infectious Disease"/>
            <person name="Wu L."/>
            <person name="Ma J."/>
        </authorList>
    </citation>
    <scope>NUCLEOTIDE SEQUENCE [LARGE SCALE GENOMIC DNA]</scope>
    <source>
        <strain evidence="14">KCTC 42217</strain>
    </source>
</reference>
<dbReference type="InterPro" id="IPR036291">
    <property type="entry name" value="NAD(P)-bd_dom_sf"/>
</dbReference>
<protein>
    <submittedName>
        <fullName evidence="13">Monovalent cation:proton antiporter-2 (CPA2) family protein</fullName>
    </submittedName>
</protein>
<gene>
    <name evidence="13" type="ORF">ACFSJU_17340</name>
</gene>
<feature type="transmembrane region" description="Helical" evidence="11">
    <location>
        <begin position="57"/>
        <end position="76"/>
    </location>
</feature>
<keyword evidence="6 11" id="KW-0812">Transmembrane</keyword>
<keyword evidence="14" id="KW-1185">Reference proteome</keyword>
<feature type="transmembrane region" description="Helical" evidence="11">
    <location>
        <begin position="149"/>
        <end position="172"/>
    </location>
</feature>